<comment type="caution">
    <text evidence="1">The sequence shown here is derived from an EMBL/GenBank/DDBJ whole genome shotgun (WGS) entry which is preliminary data.</text>
</comment>
<name>A0A7X9LCT8_STRRT</name>
<evidence type="ECO:0000313" key="2">
    <source>
        <dbReference type="Proteomes" id="UP000532121"/>
    </source>
</evidence>
<dbReference type="Pfam" id="PF12687">
    <property type="entry name" value="DUF3801"/>
    <property type="match status" value="1"/>
</dbReference>
<dbReference type="Proteomes" id="UP000532121">
    <property type="component" value="Unassembled WGS sequence"/>
</dbReference>
<dbReference type="InterPro" id="IPR024234">
    <property type="entry name" value="DUF3801"/>
</dbReference>
<gene>
    <name evidence="1" type="ORF">HHO37_03450</name>
</gene>
<dbReference type="RefSeq" id="WP_193523200.1">
    <property type="nucleotide sequence ID" value="NZ_JABASA010000005.1"/>
</dbReference>
<reference evidence="1 2" key="1">
    <citation type="submission" date="2020-04" db="EMBL/GenBank/DDBJ databases">
        <title>MicrobeNet Type strains.</title>
        <authorList>
            <person name="Nicholson A.C."/>
        </authorList>
    </citation>
    <scope>NUCLEOTIDE SEQUENCE [LARGE SCALE GENOMIC DNA]</scope>
    <source>
        <strain evidence="1 2">DSM 22768</strain>
    </source>
</reference>
<evidence type="ECO:0000313" key="1">
    <source>
        <dbReference type="EMBL" id="NMD48751.1"/>
    </source>
</evidence>
<proteinExistence type="predicted"/>
<organism evidence="1 2">
    <name type="scientific">Streptococcus ratti</name>
    <dbReference type="NCBI Taxonomy" id="1341"/>
    <lineage>
        <taxon>Bacteria</taxon>
        <taxon>Bacillati</taxon>
        <taxon>Bacillota</taxon>
        <taxon>Bacilli</taxon>
        <taxon>Lactobacillales</taxon>
        <taxon>Streptococcaceae</taxon>
        <taxon>Streptococcus</taxon>
    </lineage>
</organism>
<dbReference type="AlphaFoldDB" id="A0A7X9LCT8"/>
<accession>A0A7X9LCT8</accession>
<protein>
    <submittedName>
        <fullName evidence="1">DUF3801 domain-containing protein</fullName>
    </submittedName>
</protein>
<sequence>MEQDRVMEKGARVTLETGKQLLQFFAYAAGQALKKVDERKLSGHQSWKVFNQTPHSKDHLEFEKAEINFNKLKKELKKSGIRFHFKDNKDGTKQVWFEAINQEVVAAALQKTVKEIVTDPKAASEKYMKRADELTPKQQIDKINQSIKSPVETVKNKKKGKSV</sequence>
<dbReference type="EMBL" id="JABASA010000005">
    <property type="protein sequence ID" value="NMD48751.1"/>
    <property type="molecule type" value="Genomic_DNA"/>
</dbReference>